<reference evidence="2" key="2">
    <citation type="journal article" date="2016" name="Sci. Rep.">
        <title>Dictyocaulus viviparus genome, variome and transcriptome elucidate lungworm biology and support future intervention.</title>
        <authorList>
            <person name="McNulty S.N."/>
            <person name="Strube C."/>
            <person name="Rosa B.A."/>
            <person name="Martin J.C."/>
            <person name="Tyagi R."/>
            <person name="Choi Y.J."/>
            <person name="Wang Q."/>
            <person name="Hallsworth Pepin K."/>
            <person name="Zhang X."/>
            <person name="Ozersky P."/>
            <person name="Wilson R.K."/>
            <person name="Sternberg P.W."/>
            <person name="Gasser R.B."/>
            <person name="Mitreva M."/>
        </authorList>
    </citation>
    <scope>NUCLEOTIDE SEQUENCE [LARGE SCALE GENOMIC DNA]</scope>
    <source>
        <strain evidence="2">HannoverDv2000</strain>
    </source>
</reference>
<dbReference type="EMBL" id="KN716507">
    <property type="protein sequence ID" value="KJH44006.1"/>
    <property type="molecule type" value="Genomic_DNA"/>
</dbReference>
<dbReference type="OrthoDB" id="5851936at2759"/>
<dbReference type="STRING" id="29172.A0A0D8XNP8"/>
<keyword evidence="2" id="KW-1185">Reference proteome</keyword>
<sequence length="143" mass="16683">MKIPFLNWIKKSSFSRCSQYFCVGKDVTLNRRKLQICDVARSDVPIEKMSLSRGLAMNKFEKDFMIYPEYTDTDDVRAIQGFTETLKKALELVGIIINNQAIEVVSLWKAKIRFAAPIEEFLKTELWKFAAERLTKMLPRPNR</sequence>
<proteinExistence type="predicted"/>
<evidence type="ECO:0000313" key="2">
    <source>
        <dbReference type="Proteomes" id="UP000053766"/>
    </source>
</evidence>
<dbReference type="Proteomes" id="UP000053766">
    <property type="component" value="Unassembled WGS sequence"/>
</dbReference>
<gene>
    <name evidence="1" type="ORF">DICVIV_09962</name>
</gene>
<organism evidence="1 2">
    <name type="scientific">Dictyocaulus viviparus</name>
    <name type="common">Bovine lungworm</name>
    <dbReference type="NCBI Taxonomy" id="29172"/>
    <lineage>
        <taxon>Eukaryota</taxon>
        <taxon>Metazoa</taxon>
        <taxon>Ecdysozoa</taxon>
        <taxon>Nematoda</taxon>
        <taxon>Chromadorea</taxon>
        <taxon>Rhabditida</taxon>
        <taxon>Rhabditina</taxon>
        <taxon>Rhabditomorpha</taxon>
        <taxon>Strongyloidea</taxon>
        <taxon>Metastrongylidae</taxon>
        <taxon>Dictyocaulus</taxon>
    </lineage>
</organism>
<evidence type="ECO:0000313" key="1">
    <source>
        <dbReference type="EMBL" id="KJH44006.1"/>
    </source>
</evidence>
<name>A0A0D8XNP8_DICVI</name>
<reference evidence="1 2" key="1">
    <citation type="submission" date="2013-11" db="EMBL/GenBank/DDBJ databases">
        <title>Draft genome of the bovine lungworm Dictyocaulus viviparus.</title>
        <authorList>
            <person name="Mitreva M."/>
        </authorList>
    </citation>
    <scope>NUCLEOTIDE SEQUENCE [LARGE SCALE GENOMIC DNA]</scope>
    <source>
        <strain evidence="1 2">HannoverDv2000</strain>
    </source>
</reference>
<dbReference type="AlphaFoldDB" id="A0A0D8XNP8"/>
<protein>
    <submittedName>
        <fullName evidence="1">Uncharacterized protein</fullName>
    </submittedName>
</protein>
<accession>A0A0D8XNP8</accession>